<dbReference type="RefSeq" id="WP_090256249.1">
    <property type="nucleotide sequence ID" value="NZ_FMTL01000011.1"/>
</dbReference>
<evidence type="ECO:0000256" key="2">
    <source>
        <dbReference type="ARBA" id="ARBA00022692"/>
    </source>
</evidence>
<comment type="subcellular location">
    <subcellularLocation>
        <location evidence="1">Membrane</location>
    </subcellularLocation>
</comment>
<name>A0AB37ZDG7_9PSED</name>
<protein>
    <submittedName>
        <fullName evidence="6">Type IV secretion system protein VirB3</fullName>
    </submittedName>
</protein>
<evidence type="ECO:0000313" key="7">
    <source>
        <dbReference type="Proteomes" id="UP000242418"/>
    </source>
</evidence>
<dbReference type="EMBL" id="FMTL01000011">
    <property type="protein sequence ID" value="SCW89678.1"/>
    <property type="molecule type" value="Genomic_DNA"/>
</dbReference>
<evidence type="ECO:0000256" key="5">
    <source>
        <dbReference type="SAM" id="Phobius"/>
    </source>
</evidence>
<dbReference type="AlphaFoldDB" id="A0AB37ZDG7"/>
<dbReference type="Proteomes" id="UP000242418">
    <property type="component" value="Unassembled WGS sequence"/>
</dbReference>
<evidence type="ECO:0000256" key="1">
    <source>
        <dbReference type="ARBA" id="ARBA00004370"/>
    </source>
</evidence>
<evidence type="ECO:0000256" key="3">
    <source>
        <dbReference type="ARBA" id="ARBA00022989"/>
    </source>
</evidence>
<accession>A0AB37ZDG7</accession>
<dbReference type="InterPro" id="IPR007792">
    <property type="entry name" value="T4SS_VirB3/TrbD/AvhB"/>
</dbReference>
<keyword evidence="3 5" id="KW-1133">Transmembrane helix</keyword>
<evidence type="ECO:0000313" key="6">
    <source>
        <dbReference type="EMBL" id="SCW89678.1"/>
    </source>
</evidence>
<dbReference type="GO" id="GO:0016020">
    <property type="term" value="C:membrane"/>
    <property type="evidence" value="ECO:0007669"/>
    <property type="project" value="UniProtKB-SubCell"/>
</dbReference>
<sequence length="105" mass="12093">MEPSEQASVPLFKGCTRAPTVAGVPMIPLLLMIIVVAACAMKISLWCWGLVLPFWFVMAQITKTDDKAFRIWGLWFETKFRNRNKGYWGASSYGPADYRKRRFKQ</sequence>
<proteinExistence type="predicted"/>
<feature type="transmembrane region" description="Helical" evidence="5">
    <location>
        <begin position="29"/>
        <end position="57"/>
    </location>
</feature>
<gene>
    <name evidence="6" type="ORF">SAMN05216370_0066</name>
</gene>
<keyword evidence="2 5" id="KW-0812">Transmembrane</keyword>
<keyword evidence="7" id="KW-1185">Reference proteome</keyword>
<reference evidence="6 7" key="1">
    <citation type="submission" date="2016-10" db="EMBL/GenBank/DDBJ databases">
        <authorList>
            <person name="Varghese N."/>
            <person name="Submissions S."/>
        </authorList>
    </citation>
    <scope>NUCLEOTIDE SEQUENCE [LARGE SCALE GENOMIC DNA]</scope>
    <source>
        <strain evidence="6 7">DSM 17833</strain>
    </source>
</reference>
<comment type="caution">
    <text evidence="6">The sequence shown here is derived from an EMBL/GenBank/DDBJ whole genome shotgun (WGS) entry which is preliminary data.</text>
</comment>
<dbReference type="Pfam" id="PF05101">
    <property type="entry name" value="VirB3"/>
    <property type="match status" value="1"/>
</dbReference>
<evidence type="ECO:0000256" key="4">
    <source>
        <dbReference type="ARBA" id="ARBA00023136"/>
    </source>
</evidence>
<organism evidence="6 7">
    <name type="scientific">Pseudomonas peli</name>
    <dbReference type="NCBI Taxonomy" id="592361"/>
    <lineage>
        <taxon>Bacteria</taxon>
        <taxon>Pseudomonadati</taxon>
        <taxon>Pseudomonadota</taxon>
        <taxon>Gammaproteobacteria</taxon>
        <taxon>Pseudomonadales</taxon>
        <taxon>Pseudomonadaceae</taxon>
        <taxon>Pseudomonas</taxon>
    </lineage>
</organism>
<keyword evidence="4 5" id="KW-0472">Membrane</keyword>